<dbReference type="PROSITE" id="PS51197">
    <property type="entry name" value="HTH_RRF2_2"/>
    <property type="match status" value="1"/>
</dbReference>
<accession>A0A0R2G8A4</accession>
<dbReference type="InterPro" id="IPR036390">
    <property type="entry name" value="WH_DNA-bd_sf"/>
</dbReference>
<protein>
    <recommendedName>
        <fullName evidence="5">Transcriptional regulator</fullName>
    </recommendedName>
</protein>
<name>A0A0R2G8A4_9LACO</name>
<keyword evidence="3" id="KW-1185">Reference proteome</keyword>
<organism evidence="2 3">
    <name type="scientific">Lactobacillus selangorensis</name>
    <dbReference type="NCBI Taxonomy" id="81857"/>
    <lineage>
        <taxon>Bacteria</taxon>
        <taxon>Bacillati</taxon>
        <taxon>Bacillota</taxon>
        <taxon>Bacilli</taxon>
        <taxon>Lactobacillales</taxon>
        <taxon>Lactobacillaceae</taxon>
        <taxon>Lactobacillus</taxon>
    </lineage>
</organism>
<evidence type="ECO:0000313" key="2">
    <source>
        <dbReference type="EMBL" id="KRN32845.1"/>
    </source>
</evidence>
<dbReference type="Gene3D" id="1.10.10.10">
    <property type="entry name" value="Winged helix-like DNA-binding domain superfamily/Winged helix DNA-binding domain"/>
    <property type="match status" value="1"/>
</dbReference>
<dbReference type="Proteomes" id="UP000051751">
    <property type="component" value="Unassembled WGS sequence"/>
</dbReference>
<dbReference type="PATRIC" id="fig|81857.3.peg.955"/>
<dbReference type="PANTHER" id="PTHR33221">
    <property type="entry name" value="WINGED HELIX-TURN-HELIX TRANSCRIPTIONAL REGULATOR, RRF2 FAMILY"/>
    <property type="match status" value="1"/>
</dbReference>
<dbReference type="AlphaFoldDB" id="A0A0R2G8A4"/>
<dbReference type="EMBL" id="JQAZ01000002">
    <property type="protein sequence ID" value="KRN32845.1"/>
    <property type="molecule type" value="Genomic_DNA"/>
</dbReference>
<comment type="caution">
    <text evidence="2">The sequence shown here is derived from an EMBL/GenBank/DDBJ whole genome shotgun (WGS) entry which is preliminary data.</text>
</comment>
<dbReference type="InterPro" id="IPR000944">
    <property type="entry name" value="Tscrpt_reg_Rrf2"/>
</dbReference>
<evidence type="ECO:0000313" key="1">
    <source>
        <dbReference type="EMBL" id="KRN28745.1"/>
    </source>
</evidence>
<dbReference type="SUPFAM" id="SSF46785">
    <property type="entry name" value="Winged helix' DNA-binding domain"/>
    <property type="match status" value="1"/>
</dbReference>
<proteinExistence type="predicted"/>
<reference evidence="3 4" key="1">
    <citation type="journal article" date="2015" name="Genome Announc.">
        <title>Expanding the biotechnology potential of lactobacilli through comparative genomics of 213 strains and associated genera.</title>
        <authorList>
            <person name="Sun Z."/>
            <person name="Harris H.M."/>
            <person name="McCann A."/>
            <person name="Guo C."/>
            <person name="Argimon S."/>
            <person name="Zhang W."/>
            <person name="Yang X."/>
            <person name="Jeffery I.B."/>
            <person name="Cooney J.C."/>
            <person name="Kagawa T.F."/>
            <person name="Liu W."/>
            <person name="Song Y."/>
            <person name="Salvetti E."/>
            <person name="Wrobel A."/>
            <person name="Rasinkangas P."/>
            <person name="Parkhill J."/>
            <person name="Rea M.C."/>
            <person name="O'Sullivan O."/>
            <person name="Ritari J."/>
            <person name="Douillard F.P."/>
            <person name="Paul Ross R."/>
            <person name="Yang R."/>
            <person name="Briner A.E."/>
            <person name="Felis G.E."/>
            <person name="de Vos W.M."/>
            <person name="Barrangou R."/>
            <person name="Klaenhammer T.R."/>
            <person name="Caufield P.W."/>
            <person name="Cui Y."/>
            <person name="Zhang H."/>
            <person name="O'Toole P.W."/>
        </authorList>
    </citation>
    <scope>NUCLEOTIDE SEQUENCE [LARGE SCALE GENOMIC DNA]</scope>
    <source>
        <strain evidence="1 4">ATCC BAA-66</strain>
        <strain evidence="2 3">DSM 13344</strain>
    </source>
</reference>
<dbReference type="Pfam" id="PF02082">
    <property type="entry name" value="Rrf2"/>
    <property type="match status" value="1"/>
</dbReference>
<gene>
    <name evidence="1" type="ORF">IV38_GL000950</name>
    <name evidence="2" type="ORF">IV40_GL000903</name>
</gene>
<evidence type="ECO:0000313" key="4">
    <source>
        <dbReference type="Proteomes" id="UP000051751"/>
    </source>
</evidence>
<dbReference type="Proteomes" id="UP000051645">
    <property type="component" value="Unassembled WGS sequence"/>
</dbReference>
<dbReference type="RefSeq" id="WP_057769084.1">
    <property type="nucleotide sequence ID" value="NZ_JQAT01000002.1"/>
</dbReference>
<sequence>MKYSHRLSDAVHILAFLDIYKDGDLSSNSIARSIESNPSLIRRLMAMLSKAGLIRTHAGVVAPTLAKPAAQITLLDVYQVIDDERHLLHIDPKTNPQCIVGGNIQAVLDADYAEVQQAAEAKMQTITLQSIIDAILVRQAAKQGK</sequence>
<dbReference type="PANTHER" id="PTHR33221:SF15">
    <property type="entry name" value="HTH-TYPE TRANSCRIPTIONAL REGULATOR YWGB-RELATED"/>
    <property type="match status" value="1"/>
</dbReference>
<dbReference type="OrthoDB" id="213028at2"/>
<dbReference type="GO" id="GO:0003700">
    <property type="term" value="F:DNA-binding transcription factor activity"/>
    <property type="evidence" value="ECO:0007669"/>
    <property type="project" value="TreeGrafter"/>
</dbReference>
<dbReference type="InterPro" id="IPR036388">
    <property type="entry name" value="WH-like_DNA-bd_sf"/>
</dbReference>
<dbReference type="STRING" id="81857.IV38_GL000950"/>
<evidence type="ECO:0000313" key="3">
    <source>
        <dbReference type="Proteomes" id="UP000051645"/>
    </source>
</evidence>
<evidence type="ECO:0008006" key="5">
    <source>
        <dbReference type="Google" id="ProtNLM"/>
    </source>
</evidence>
<dbReference type="GO" id="GO:0005829">
    <property type="term" value="C:cytosol"/>
    <property type="evidence" value="ECO:0007669"/>
    <property type="project" value="TreeGrafter"/>
</dbReference>
<dbReference type="EMBL" id="JQAT01000002">
    <property type="protein sequence ID" value="KRN28745.1"/>
    <property type="molecule type" value="Genomic_DNA"/>
</dbReference>